<protein>
    <submittedName>
        <fullName evidence="5">SdrD B-like domain-containing protein</fullName>
    </submittedName>
</protein>
<gene>
    <name evidence="5" type="ORF">VSS37_03005</name>
</gene>
<dbReference type="RefSeq" id="WP_324693159.1">
    <property type="nucleotide sequence ID" value="NZ_JAYMYJ010000028.1"/>
</dbReference>
<dbReference type="Pfam" id="PF17210">
    <property type="entry name" value="SdrD_B"/>
    <property type="match status" value="1"/>
</dbReference>
<dbReference type="InterPro" id="IPR013783">
    <property type="entry name" value="Ig-like_fold"/>
</dbReference>
<keyword evidence="2" id="KW-0964">Secreted</keyword>
<feature type="domain" description="SD-repeat containing protein B" evidence="4">
    <location>
        <begin position="33"/>
        <end position="110"/>
    </location>
</feature>
<comment type="caution">
    <text evidence="5">The sequence shown here is derived from an EMBL/GenBank/DDBJ whole genome shotgun (WGS) entry which is preliminary data.</text>
</comment>
<comment type="subcellular location">
    <subcellularLocation>
        <location evidence="1">Secreted</location>
    </subcellularLocation>
</comment>
<name>A0ABU6CTV3_9GAMM</name>
<accession>A0ABU6CTV3</accession>
<reference evidence="6" key="1">
    <citation type="submission" date="2023-07" db="EMBL/GenBank/DDBJ databases">
        <title>The carbon used by Thiothrix.</title>
        <authorList>
            <person name="Chen L."/>
        </authorList>
    </citation>
    <scope>NUCLEOTIDE SEQUENCE [LARGE SCALE GENOMIC DNA]</scope>
</reference>
<evidence type="ECO:0000256" key="3">
    <source>
        <dbReference type="ARBA" id="ARBA00022729"/>
    </source>
</evidence>
<evidence type="ECO:0000259" key="4">
    <source>
        <dbReference type="Pfam" id="PF17210"/>
    </source>
</evidence>
<dbReference type="EMBL" id="JAYMYJ010000028">
    <property type="protein sequence ID" value="MEB4589937.1"/>
    <property type="molecule type" value="Genomic_DNA"/>
</dbReference>
<evidence type="ECO:0000313" key="6">
    <source>
        <dbReference type="Proteomes" id="UP001308005"/>
    </source>
</evidence>
<evidence type="ECO:0000256" key="1">
    <source>
        <dbReference type="ARBA" id="ARBA00004613"/>
    </source>
</evidence>
<dbReference type="Proteomes" id="UP001308005">
    <property type="component" value="Unassembled WGS sequence"/>
</dbReference>
<dbReference type="SUPFAM" id="SSF117074">
    <property type="entry name" value="Hypothetical protein PA1324"/>
    <property type="match status" value="1"/>
</dbReference>
<evidence type="ECO:0000256" key="2">
    <source>
        <dbReference type="ARBA" id="ARBA00022525"/>
    </source>
</evidence>
<feature type="non-terminal residue" evidence="5">
    <location>
        <position position="644"/>
    </location>
</feature>
<organism evidence="5 6">
    <name type="scientific">Candidatus Thiothrix phosphatis</name>
    <dbReference type="NCBI Taxonomy" id="3112415"/>
    <lineage>
        <taxon>Bacteria</taxon>
        <taxon>Pseudomonadati</taxon>
        <taxon>Pseudomonadota</taxon>
        <taxon>Gammaproteobacteria</taxon>
        <taxon>Thiotrichales</taxon>
        <taxon>Thiotrichaceae</taxon>
        <taxon>Thiothrix</taxon>
    </lineage>
</organism>
<keyword evidence="3" id="KW-0732">Signal</keyword>
<proteinExistence type="predicted"/>
<dbReference type="Gene3D" id="2.60.40.10">
    <property type="entry name" value="Immunoglobulins"/>
    <property type="match status" value="1"/>
</dbReference>
<evidence type="ECO:0000313" key="5">
    <source>
        <dbReference type="EMBL" id="MEB4589937.1"/>
    </source>
</evidence>
<dbReference type="InterPro" id="IPR033764">
    <property type="entry name" value="Sdr_B"/>
</dbReference>
<sequence>MYKKAILQAWGRFLCGGGLVLVSQLVHADISGKAFRDFNANGAFDSSAAFHEVGVAGITVKAFDTAGAQAATAISAAEGSYTLVGLDSGADYRLEFSWPENWLKESAAGGTSVQFVQDGATDVNFGVNEPADYSQSNPPIIVAGQLGGLPTGDASTDTSIYSIPYDTTGFNREYHADSGVQGLAPVPSRDAAVGNTGAIWGVAWQADKRRVFATAMIKRHSGLLGGEGDVYVVDYQHYSYADNHAGAPGSYAGKFSLQGVKPSNSNVLLDFGSVCRSSACGLAADYELNASKGAPTWDLDGFRQVGRMAIGDADMQPGTNTLWLVNLYQKGLVAVDVSGDSASLPGEVRQYLIESLPNAPVCNGGGLRPWALAFRNGKGYLGAVCDAALSGDDADLQAFVLSFDPAHVEAGFTVEVSTELNYAHEHLKFMPWLDAYTAPPVAEPGTWNTFAPQPVLSDLEFDESGNLYLNFMDRFGHQTGNENYPAESGRNQIRAYNSEGDILKACKTAVGFAIEGSPDCNTGKAMGEFFDDIAGDGSKEGPTGAFLQRKGSQQLVSSLMDPHPAGEIVDCELYPDKLCWWNTQGIQTFNLQSGQIDNWYTIRNSKGTGDAGKGSGLGDMELMSDPAPVEIGNRVWLDSDGDGI</sequence>
<keyword evidence="6" id="KW-1185">Reference proteome</keyword>